<dbReference type="RefSeq" id="WP_103565161.1">
    <property type="nucleotide sequence ID" value="NZ_MTBP01000003.1"/>
</dbReference>
<sequence length="186" mass="19734">MAVSTRKNTAHRVLPHLHAPAPLTESPAARYVWAAARLALGWVFVWAFLDKTFGLGHETPRAQAWIDGGSPTDGFLKHAPQGPLAGFYHNIAGVAWADWLFMAGLAGVGAALVLGIGMRAAAGAGALLLVMMWSAVLPPANNLFMDDHLIYAVVLIGLALVSAGDALGLGRFWSATALVRRFPFLK</sequence>
<accession>A0A2P4UER7</accession>
<keyword evidence="1" id="KW-0472">Membrane</keyword>
<dbReference type="EMBL" id="MTBP01000003">
    <property type="protein sequence ID" value="POM23557.1"/>
    <property type="molecule type" value="Genomic_DNA"/>
</dbReference>
<dbReference type="Proteomes" id="UP000242367">
    <property type="component" value="Unassembled WGS sequence"/>
</dbReference>
<proteinExistence type="predicted"/>
<evidence type="ECO:0000313" key="2">
    <source>
        <dbReference type="EMBL" id="POM23557.1"/>
    </source>
</evidence>
<name>A0A2P4UER7_9ACTN</name>
<feature type="transmembrane region" description="Helical" evidence="1">
    <location>
        <begin position="31"/>
        <end position="49"/>
    </location>
</feature>
<dbReference type="AlphaFoldDB" id="A0A2P4UER7"/>
<reference evidence="2 3" key="1">
    <citation type="journal article" date="2017" name="Chemistry">
        <title>Isolation, Biosynthesis and Chemical Modifications of Rubterolones A-F: Rare Tropolone Alkaloids from Actinomadura sp. 5-2.</title>
        <authorList>
            <person name="Guo H."/>
            <person name="Benndorf R."/>
            <person name="Leichnitz D."/>
            <person name="Klassen J.L."/>
            <person name="Vollmers J."/>
            <person name="Gorls H."/>
            <person name="Steinacker M."/>
            <person name="Weigel C."/>
            <person name="Dahse H.M."/>
            <person name="Kaster A.K."/>
            <person name="de Beer Z.W."/>
            <person name="Poulsen M."/>
            <person name="Beemelmanns C."/>
        </authorList>
    </citation>
    <scope>NUCLEOTIDE SEQUENCE [LARGE SCALE GENOMIC DNA]</scope>
    <source>
        <strain evidence="2 3">5-2</strain>
    </source>
</reference>
<comment type="caution">
    <text evidence="2">The sequence shown here is derived from an EMBL/GenBank/DDBJ whole genome shotgun (WGS) entry which is preliminary data.</text>
</comment>
<gene>
    <name evidence="2" type="ORF">BTM25_47110</name>
</gene>
<feature type="transmembrane region" description="Helical" evidence="1">
    <location>
        <begin position="91"/>
        <end position="113"/>
    </location>
</feature>
<feature type="transmembrane region" description="Helical" evidence="1">
    <location>
        <begin position="120"/>
        <end position="137"/>
    </location>
</feature>
<feature type="transmembrane region" description="Helical" evidence="1">
    <location>
        <begin position="149"/>
        <end position="173"/>
    </location>
</feature>
<keyword evidence="1" id="KW-1133">Transmembrane helix</keyword>
<protein>
    <recommendedName>
        <fullName evidence="4">DoxX family membrane protein</fullName>
    </recommendedName>
</protein>
<evidence type="ECO:0000313" key="3">
    <source>
        <dbReference type="Proteomes" id="UP000242367"/>
    </source>
</evidence>
<keyword evidence="1" id="KW-0812">Transmembrane</keyword>
<organism evidence="2 3">
    <name type="scientific">Actinomadura rubteroloni</name>
    <dbReference type="NCBI Taxonomy" id="1926885"/>
    <lineage>
        <taxon>Bacteria</taxon>
        <taxon>Bacillati</taxon>
        <taxon>Actinomycetota</taxon>
        <taxon>Actinomycetes</taxon>
        <taxon>Streptosporangiales</taxon>
        <taxon>Thermomonosporaceae</taxon>
        <taxon>Actinomadura</taxon>
    </lineage>
</organism>
<evidence type="ECO:0008006" key="4">
    <source>
        <dbReference type="Google" id="ProtNLM"/>
    </source>
</evidence>
<keyword evidence="3" id="KW-1185">Reference proteome</keyword>
<evidence type="ECO:0000256" key="1">
    <source>
        <dbReference type="SAM" id="Phobius"/>
    </source>
</evidence>